<name>A0A6N3X5F0_9SYNE</name>
<reference evidence="3 4" key="1">
    <citation type="submission" date="2015-01" db="EMBL/GenBank/DDBJ databases">
        <title>Lifestyle Evolution in Cyanobacterial Symbionts of Sponges.</title>
        <authorList>
            <person name="Burgsdorf I."/>
            <person name="Slaby B.M."/>
            <person name="Handley K.M."/>
            <person name="Haber M."/>
            <person name="Blom J."/>
            <person name="Marshall C.W."/>
            <person name="Gilbert J.A."/>
            <person name="Hentschel U."/>
            <person name="Steindler L."/>
        </authorList>
    </citation>
    <scope>NUCLEOTIDE SEQUENCE [LARGE SCALE GENOMIC DNA]</scope>
    <source>
        <strain evidence="3">142</strain>
    </source>
</reference>
<proteinExistence type="predicted"/>
<evidence type="ECO:0000313" key="4">
    <source>
        <dbReference type="Proteomes" id="UP000035054"/>
    </source>
</evidence>
<gene>
    <name evidence="3" type="ORF">TH68_04210</name>
</gene>
<keyword evidence="2" id="KW-0472">Membrane</keyword>
<accession>A0A6N3X5F0</accession>
<feature type="transmembrane region" description="Helical" evidence="2">
    <location>
        <begin position="20"/>
        <end position="42"/>
    </location>
</feature>
<evidence type="ECO:0000256" key="2">
    <source>
        <dbReference type="SAM" id="Phobius"/>
    </source>
</evidence>
<evidence type="ECO:0000256" key="1">
    <source>
        <dbReference type="SAM" id="MobiDB-lite"/>
    </source>
</evidence>
<evidence type="ECO:0000313" key="3">
    <source>
        <dbReference type="EMBL" id="KKZ14749.1"/>
    </source>
</evidence>
<keyword evidence="2" id="KW-0812">Transmembrane</keyword>
<dbReference type="Proteomes" id="UP000035054">
    <property type="component" value="Unassembled WGS sequence"/>
</dbReference>
<sequence length="89" mass="10126">MAEGQPRLLPPLPQWIKLPFSGVIWPIIIAIIAGSIASSFKIDIIKTVNNRLSFLKWKLPQKRKEEPEDSVVSKVTEARKKDEDKDDES</sequence>
<dbReference type="AlphaFoldDB" id="A0A6N3X5F0"/>
<protein>
    <submittedName>
        <fullName evidence="3">Uncharacterized protein</fullName>
    </submittedName>
</protein>
<organism evidence="3 4">
    <name type="scientific">Candidatus Synechococcus spongiarum 142</name>
    <dbReference type="NCBI Taxonomy" id="1608213"/>
    <lineage>
        <taxon>Bacteria</taxon>
        <taxon>Bacillati</taxon>
        <taxon>Cyanobacteriota</taxon>
        <taxon>Cyanophyceae</taxon>
        <taxon>Synechococcales</taxon>
        <taxon>Synechococcaceae</taxon>
        <taxon>Synechococcus</taxon>
    </lineage>
</organism>
<comment type="caution">
    <text evidence="3">The sequence shown here is derived from an EMBL/GenBank/DDBJ whole genome shotgun (WGS) entry which is preliminary data.</text>
</comment>
<dbReference type="EMBL" id="JXUO01000138">
    <property type="protein sequence ID" value="KKZ14749.1"/>
    <property type="molecule type" value="Genomic_DNA"/>
</dbReference>
<feature type="region of interest" description="Disordered" evidence="1">
    <location>
        <begin position="61"/>
        <end position="89"/>
    </location>
</feature>
<keyword evidence="2" id="KW-1133">Transmembrane helix</keyword>